<evidence type="ECO:0000313" key="8">
    <source>
        <dbReference type="EMBL" id="VWM04917.1"/>
    </source>
</evidence>
<evidence type="ECO:0000313" key="12">
    <source>
        <dbReference type="Proteomes" id="UP000368032"/>
    </source>
</evidence>
<dbReference type="Proteomes" id="UP000225608">
    <property type="component" value="Chromosome"/>
</dbReference>
<organism evidence="6 9">
    <name type="scientific">Collinsella aerofaciens</name>
    <dbReference type="NCBI Taxonomy" id="74426"/>
    <lineage>
        <taxon>Bacteria</taxon>
        <taxon>Bacillati</taxon>
        <taxon>Actinomycetota</taxon>
        <taxon>Coriobacteriia</taxon>
        <taxon>Coriobacteriales</taxon>
        <taxon>Coriobacteriaceae</taxon>
        <taxon>Collinsella</taxon>
    </lineage>
</organism>
<feature type="domain" description="CRM" evidence="3">
    <location>
        <begin position="1"/>
        <end position="97"/>
    </location>
</feature>
<accession>A0A174JAX0</accession>
<evidence type="ECO:0000313" key="9">
    <source>
        <dbReference type="Proteomes" id="UP000095454"/>
    </source>
</evidence>
<dbReference type="RefSeq" id="WP_006234690.1">
    <property type="nucleotide sequence ID" value="NZ_CABIXX010000008.1"/>
</dbReference>
<dbReference type="PaxDb" id="74426-ERS852399_00783"/>
<dbReference type="PANTHER" id="PTHR40065">
    <property type="entry name" value="RNA-BINDING PROTEIN YHBY"/>
    <property type="match status" value="1"/>
</dbReference>
<dbReference type="InterPro" id="IPR001890">
    <property type="entry name" value="RNA-binding_CRM"/>
</dbReference>
<dbReference type="Proteomes" id="UP000095454">
    <property type="component" value="Unassembled WGS sequence"/>
</dbReference>
<dbReference type="PROSITE" id="PS51295">
    <property type="entry name" value="CRM"/>
    <property type="match status" value="1"/>
</dbReference>
<dbReference type="PANTHER" id="PTHR40065:SF3">
    <property type="entry name" value="RNA-BINDING PROTEIN YHBY"/>
    <property type="match status" value="1"/>
</dbReference>
<dbReference type="InterPro" id="IPR035920">
    <property type="entry name" value="YhbY-like_sf"/>
</dbReference>
<dbReference type="EMBL" id="CZAQ01000008">
    <property type="protein sequence ID" value="CUO96834.1"/>
    <property type="molecule type" value="Genomic_DNA"/>
</dbReference>
<dbReference type="EMBL" id="CP024160">
    <property type="protein sequence ID" value="ATP54768.1"/>
    <property type="molecule type" value="Genomic_DNA"/>
</dbReference>
<dbReference type="Proteomes" id="UP000368032">
    <property type="component" value="Unassembled WGS sequence"/>
</dbReference>
<dbReference type="InterPro" id="IPR051925">
    <property type="entry name" value="RNA-binding_domain"/>
</dbReference>
<dbReference type="EMBL" id="CABWIF010000060">
    <property type="protein sequence ID" value="VWM04917.1"/>
    <property type="molecule type" value="Genomic_DNA"/>
</dbReference>
<evidence type="ECO:0000313" key="10">
    <source>
        <dbReference type="Proteomes" id="UP000095468"/>
    </source>
</evidence>
<gene>
    <name evidence="6" type="primary">yhbY</name>
    <name evidence="8" type="ORF">CKJAJONC_00977</name>
    <name evidence="4" type="ORF">CSV91_09635</name>
    <name evidence="5" type="ORF">ERS852381_01511</name>
    <name evidence="6" type="ORF">ERS852514_00664</name>
    <name evidence="7" type="ORF">PMW86_05225</name>
</gene>
<reference evidence="4 11" key="2">
    <citation type="submission" date="2017-10" db="EMBL/GenBank/DDBJ databases">
        <title>Complete genome sequence of Collinsella aerofaciens isolated from the gut of a healthy adult Indian.</title>
        <authorList>
            <person name="Bag S."/>
            <person name="Ghosh T.S."/>
            <person name="Das B."/>
        </authorList>
    </citation>
    <scope>NUCLEOTIDE SEQUENCE [LARGE SCALE GENOMIC DNA]</scope>
    <source>
        <strain evidence="11">indica</strain>
        <strain evidence="4">Indica</strain>
    </source>
</reference>
<dbReference type="EMBL" id="JAQLEC010000014">
    <property type="protein sequence ID" value="MDB1838988.1"/>
    <property type="molecule type" value="Genomic_DNA"/>
</dbReference>
<evidence type="ECO:0000256" key="2">
    <source>
        <dbReference type="PROSITE-ProRule" id="PRU00626"/>
    </source>
</evidence>
<dbReference type="KEGG" id="caer:CSV91_09635"/>
<dbReference type="Proteomes" id="UP001212741">
    <property type="component" value="Unassembled WGS sequence"/>
</dbReference>
<evidence type="ECO:0000313" key="4">
    <source>
        <dbReference type="EMBL" id="ATP54768.1"/>
    </source>
</evidence>
<dbReference type="AlphaFoldDB" id="A0A174JAX0"/>
<dbReference type="SUPFAM" id="SSF75471">
    <property type="entry name" value="YhbY-like"/>
    <property type="match status" value="1"/>
</dbReference>
<evidence type="ECO:0000259" key="3">
    <source>
        <dbReference type="PROSITE" id="PS51295"/>
    </source>
</evidence>
<evidence type="ECO:0000256" key="1">
    <source>
        <dbReference type="ARBA" id="ARBA00022884"/>
    </source>
</evidence>
<evidence type="ECO:0000313" key="6">
    <source>
        <dbReference type="EMBL" id="CUO96834.1"/>
    </source>
</evidence>
<protein>
    <submittedName>
        <fullName evidence="4 6">RNA-binding protein YhbY</fullName>
    </submittedName>
    <submittedName>
        <fullName evidence="7">YhbY family RNA-binding protein</fullName>
    </submittedName>
</protein>
<sequence>MALTGAQVKQLRSMAHHLNPAIIIGKSDVNEGTVEQTVAYLEKHELVKCSVLDGSSLSAREAAEELAERCHAEVVQVIGRKFSLYRESSRKDIEKIKLV</sequence>
<evidence type="ECO:0000313" key="11">
    <source>
        <dbReference type="Proteomes" id="UP000225608"/>
    </source>
</evidence>
<dbReference type="Gene3D" id="3.30.110.60">
    <property type="entry name" value="YhbY-like"/>
    <property type="match status" value="1"/>
</dbReference>
<dbReference type="EMBL" id="CYYP01000013">
    <property type="protein sequence ID" value="CUO40618.1"/>
    <property type="molecule type" value="Genomic_DNA"/>
</dbReference>
<evidence type="ECO:0000313" key="7">
    <source>
        <dbReference type="EMBL" id="MDB1838988.1"/>
    </source>
</evidence>
<dbReference type="STRING" id="74426.ERS852399_00783"/>
<dbReference type="Proteomes" id="UP000095468">
    <property type="component" value="Unassembled WGS sequence"/>
</dbReference>
<proteinExistence type="predicted"/>
<reference evidence="9 10" key="1">
    <citation type="submission" date="2015-09" db="EMBL/GenBank/DDBJ databases">
        <authorList>
            <consortium name="Pathogen Informatics"/>
        </authorList>
    </citation>
    <scope>NUCLEOTIDE SEQUENCE [LARGE SCALE GENOMIC DNA]</scope>
    <source>
        <strain evidence="5 10">2789STDY5608823</strain>
        <strain evidence="6 9">2789STDY5834902</strain>
    </source>
</reference>
<reference evidence="7" key="4">
    <citation type="submission" date="2023-01" db="EMBL/GenBank/DDBJ databases">
        <title>Human gut microbiome strain richness.</title>
        <authorList>
            <person name="Chen-Liaw A."/>
        </authorList>
    </citation>
    <scope>NUCLEOTIDE SEQUENCE</scope>
    <source>
        <strain evidence="7">D54st1_D6_D54t1_190329</strain>
    </source>
</reference>
<dbReference type="GO" id="GO:0003723">
    <property type="term" value="F:RNA binding"/>
    <property type="evidence" value="ECO:0007669"/>
    <property type="project" value="UniProtKB-UniRule"/>
</dbReference>
<dbReference type="SMART" id="SM01103">
    <property type="entry name" value="CRS1_YhbY"/>
    <property type="match status" value="1"/>
</dbReference>
<reference evidence="8 12" key="3">
    <citation type="submission" date="2019-10" db="EMBL/GenBank/DDBJ databases">
        <authorList>
            <person name="Wolf R A."/>
        </authorList>
    </citation>
    <scope>NUCLEOTIDE SEQUENCE [LARGE SCALE GENOMIC DNA]</scope>
    <source>
        <strain evidence="8">Collinsella_aerofaciens_DSM_13712</strain>
    </source>
</reference>
<dbReference type="Pfam" id="PF01985">
    <property type="entry name" value="CRS1_YhbY"/>
    <property type="match status" value="1"/>
</dbReference>
<evidence type="ECO:0000313" key="5">
    <source>
        <dbReference type="EMBL" id="CUO40618.1"/>
    </source>
</evidence>
<name>A0A174JAX0_9ACTN</name>
<keyword evidence="1 2" id="KW-0694">RNA-binding</keyword>
<dbReference type="GeneID" id="92850722"/>